<evidence type="ECO:0000313" key="4">
    <source>
        <dbReference type="Proteomes" id="UP000003986"/>
    </source>
</evidence>
<sequence length="246" mass="27066">MEHFGRSCVVRPPEVISVRSSPVRWFPSSQPRWRGPVTPAAPRRCGYVIISMVSGATGTSLPAYPRDGRPGLSPTQLATVWVLQFLLNLSDRQAAKAVRCRIDFKYALALDLDDPGLHHRVLTDFRDRLCEDDRADQLLSLSLTRMPQVGMVAERGRQRTDSTQVLAAARNLTCLEQVLEAVRAALEEAAQRASDILDSLVDAEWAHPLRASSPTPQSAESPCHPAQAGGRGTPPHGAGRRAWQHR</sequence>
<dbReference type="EMBL" id="DS999644">
    <property type="protein sequence ID" value="EFE74137.2"/>
    <property type="molecule type" value="Genomic_DNA"/>
</dbReference>
<dbReference type="InterPro" id="IPR008490">
    <property type="entry name" value="Transposase_InsH_N"/>
</dbReference>
<dbReference type="Pfam" id="PF05598">
    <property type="entry name" value="DUF772"/>
    <property type="match status" value="1"/>
</dbReference>
<proteinExistence type="predicted"/>
<evidence type="ECO:0000256" key="1">
    <source>
        <dbReference type="SAM" id="MobiDB-lite"/>
    </source>
</evidence>
<name>D6ATP8_STRFL</name>
<feature type="region of interest" description="Disordered" evidence="1">
    <location>
        <begin position="210"/>
        <end position="246"/>
    </location>
</feature>
<evidence type="ECO:0000313" key="3">
    <source>
        <dbReference type="EMBL" id="EFE74137.2"/>
    </source>
</evidence>
<evidence type="ECO:0000259" key="2">
    <source>
        <dbReference type="Pfam" id="PF05598"/>
    </source>
</evidence>
<organism evidence="3 4">
    <name type="scientific">Streptomyces filamentosus NRRL 15998</name>
    <dbReference type="NCBI Taxonomy" id="457431"/>
    <lineage>
        <taxon>Bacteria</taxon>
        <taxon>Bacillati</taxon>
        <taxon>Actinomycetota</taxon>
        <taxon>Actinomycetes</taxon>
        <taxon>Kitasatosporales</taxon>
        <taxon>Streptomycetaceae</taxon>
        <taxon>Streptomyces</taxon>
    </lineage>
</organism>
<gene>
    <name evidence="3" type="ORF">SSGG_01503</name>
</gene>
<dbReference type="Proteomes" id="UP000003986">
    <property type="component" value="Unassembled WGS sequence"/>
</dbReference>
<reference evidence="4" key="1">
    <citation type="submission" date="2008-10" db="EMBL/GenBank/DDBJ databases">
        <authorList>
            <person name="Molnar K."/>
        </authorList>
    </citation>
    <scope>NUCLEOTIDE SEQUENCE [LARGE SCALE GENOMIC DNA]</scope>
    <source>
        <strain evidence="4">NRRL 15998</strain>
    </source>
</reference>
<reference evidence="4" key="2">
    <citation type="submission" date="2008-12" db="EMBL/GenBank/DDBJ databases">
        <title>Annotation of Streptomyces roseosporus strain NRRL 15998.</title>
        <authorList>
            <consortium name="The Broad Institute Genome Sequencing Platform"/>
            <consortium name="Broad Institute Microbial Sequencing Center"/>
            <person name="Fischbach M."/>
            <person name="Ward D."/>
            <person name="Young S."/>
            <person name="Kodira C.D."/>
            <person name="Zeng Q."/>
            <person name="Koehrsen M."/>
            <person name="Godfrey P."/>
            <person name="Alvarado L."/>
            <person name="Berlin A.M."/>
            <person name="Borenstein D."/>
            <person name="Chen Z."/>
            <person name="Engels R."/>
            <person name="Freedman E."/>
            <person name="Gellesch M."/>
            <person name="Goldberg J."/>
            <person name="Griggs A."/>
            <person name="Gujja S."/>
            <person name="Heiman D.I."/>
            <person name="Hepburn T.A."/>
            <person name="Howarth C."/>
            <person name="Jen D."/>
            <person name="Larson L."/>
            <person name="Lewis B."/>
            <person name="Mehta T."/>
            <person name="Park D."/>
            <person name="Pearson M."/>
            <person name="Roberts A."/>
            <person name="Saif S."/>
            <person name="Shea T.D."/>
            <person name="Shenoy N."/>
            <person name="Sisk P."/>
            <person name="Stolte C."/>
            <person name="Sykes S.N."/>
            <person name="Walk T."/>
            <person name="White J."/>
            <person name="Yandava C."/>
            <person name="Straight P."/>
            <person name="Clardy J."/>
            <person name="Hung D."/>
            <person name="Kolter R."/>
            <person name="Mekalanos J."/>
            <person name="Walker S."/>
            <person name="Walsh C.T."/>
            <person name="Wieland B.L.C."/>
            <person name="Ilzarbe M."/>
            <person name="Galagan J."/>
            <person name="Nusbaum C."/>
            <person name="Birren B."/>
        </authorList>
    </citation>
    <scope>NUCLEOTIDE SEQUENCE [LARGE SCALE GENOMIC DNA]</scope>
    <source>
        <strain evidence="4">NRRL 15998</strain>
    </source>
</reference>
<accession>D6ATP8</accession>
<feature type="domain" description="Transposase InsH N-terminal" evidence="2">
    <location>
        <begin position="62"/>
        <end position="128"/>
    </location>
</feature>
<dbReference type="AlphaFoldDB" id="D6ATP8"/>
<protein>
    <submittedName>
        <fullName evidence="3">Transposase</fullName>
    </submittedName>
</protein>